<evidence type="ECO:0000313" key="1">
    <source>
        <dbReference type="EMBL" id="KAJ1890493.1"/>
    </source>
</evidence>
<gene>
    <name evidence="1" type="ORF">LPJ66_007443</name>
</gene>
<sequence length="484" mass="52821">MHSLANRENLMRIDNTDQAVGAIFVSGMLGKQICSLTRLASHMAGAEPAICAFLLGYMETDGTAHLNQLDQGIECDGQRVPTFVHGTDIVVPLYRGSSKSRFYASIVRPGFMCRMAAWLNDSEATSAGGRTVDFISIRLDIRVSVNAAPAVDLASLPGLLTHLHQERGNKNGGASWGRLSWAERVGRYEHKIGPLTPPADSIWVDAGAHNPSQTIGDAFVNAGAPWSLRVVQVSPTDSHRSATLRHNMMTPVSGEYNITVHLAPMELAGTSQWTTSTVKLMSASQCGNGVYEAICEIARRSGVSVVERNSSQILEPARRPPSRQYKLPMPANIPETTQALVCTTPKYPARASLSSIGAANSYRHGDEMTSESSQMSELLNEQRNIRALLEEQNGLMKVHVSQTQELMRLAHQPSPQTVTRRYLRMKGTHTPVAAGGRQLRPAITEISEDGSNPRGLRRSNSLSEIVEGIRSFEVEGYEETEHVT</sequence>
<dbReference type="EMBL" id="JANBPG010001331">
    <property type="protein sequence ID" value="KAJ1890493.1"/>
    <property type="molecule type" value="Genomic_DNA"/>
</dbReference>
<evidence type="ECO:0000313" key="2">
    <source>
        <dbReference type="Proteomes" id="UP001150581"/>
    </source>
</evidence>
<dbReference type="Proteomes" id="UP001150581">
    <property type="component" value="Unassembled WGS sequence"/>
</dbReference>
<keyword evidence="2" id="KW-1185">Reference proteome</keyword>
<feature type="non-terminal residue" evidence="1">
    <location>
        <position position="484"/>
    </location>
</feature>
<comment type="caution">
    <text evidence="1">The sequence shown here is derived from an EMBL/GenBank/DDBJ whole genome shotgun (WGS) entry which is preliminary data.</text>
</comment>
<protein>
    <submittedName>
        <fullName evidence="1">Uncharacterized protein</fullName>
    </submittedName>
</protein>
<name>A0ACC1ID43_9FUNG</name>
<reference evidence="1" key="1">
    <citation type="submission" date="2022-07" db="EMBL/GenBank/DDBJ databases">
        <title>Phylogenomic reconstructions and comparative analyses of Kickxellomycotina fungi.</title>
        <authorList>
            <person name="Reynolds N.K."/>
            <person name="Stajich J.E."/>
            <person name="Barry K."/>
            <person name="Grigoriev I.V."/>
            <person name="Crous P."/>
            <person name="Smith M.E."/>
        </authorList>
    </citation>
    <scope>NUCLEOTIDE SEQUENCE</scope>
    <source>
        <strain evidence="1">Benny 63K</strain>
    </source>
</reference>
<organism evidence="1 2">
    <name type="scientific">Kickxella alabastrina</name>
    <dbReference type="NCBI Taxonomy" id="61397"/>
    <lineage>
        <taxon>Eukaryota</taxon>
        <taxon>Fungi</taxon>
        <taxon>Fungi incertae sedis</taxon>
        <taxon>Zoopagomycota</taxon>
        <taxon>Kickxellomycotina</taxon>
        <taxon>Kickxellomycetes</taxon>
        <taxon>Kickxellales</taxon>
        <taxon>Kickxellaceae</taxon>
        <taxon>Kickxella</taxon>
    </lineage>
</organism>
<accession>A0ACC1ID43</accession>
<proteinExistence type="predicted"/>